<evidence type="ECO:0000256" key="1">
    <source>
        <dbReference type="ARBA" id="ARBA00003180"/>
    </source>
</evidence>
<dbReference type="PANTHER" id="PTHR46153">
    <property type="entry name" value="ACYL CARRIER PROTEIN"/>
    <property type="match status" value="1"/>
</dbReference>
<feature type="domain" description="Carrier" evidence="16">
    <location>
        <begin position="75"/>
        <end position="150"/>
    </location>
</feature>
<evidence type="ECO:0000256" key="10">
    <source>
        <dbReference type="ARBA" id="ARBA00022946"/>
    </source>
</evidence>
<organism evidence="18 19">
    <name type="scientific">Stephania yunnanensis</name>
    <dbReference type="NCBI Taxonomy" id="152371"/>
    <lineage>
        <taxon>Eukaryota</taxon>
        <taxon>Viridiplantae</taxon>
        <taxon>Streptophyta</taxon>
        <taxon>Embryophyta</taxon>
        <taxon>Tracheophyta</taxon>
        <taxon>Spermatophyta</taxon>
        <taxon>Magnoliopsida</taxon>
        <taxon>Ranunculales</taxon>
        <taxon>Menispermaceae</taxon>
        <taxon>Menispermoideae</taxon>
        <taxon>Cissampelideae</taxon>
        <taxon>Stephania</taxon>
    </lineage>
</organism>
<keyword evidence="11" id="KW-0175">Coiled coil</keyword>
<feature type="compositionally biased region" description="Acidic residues" evidence="15">
    <location>
        <begin position="326"/>
        <end position="345"/>
    </location>
</feature>
<dbReference type="Gene3D" id="1.10.1200.10">
    <property type="entry name" value="ACP-like"/>
    <property type="match status" value="1"/>
</dbReference>
<keyword evidence="19" id="KW-1185">Reference proteome</keyword>
<name>A0AAP0PZ31_9MAGN</name>
<dbReference type="Pfam" id="PF00550">
    <property type="entry name" value="PP-binding"/>
    <property type="match status" value="1"/>
</dbReference>
<keyword evidence="5 14" id="KW-0444">Lipid biosynthesis</keyword>
<dbReference type="Proteomes" id="UP001420932">
    <property type="component" value="Unassembled WGS sequence"/>
</dbReference>
<dbReference type="InterPro" id="IPR003231">
    <property type="entry name" value="ACP"/>
</dbReference>
<dbReference type="GO" id="GO:0009507">
    <property type="term" value="C:chloroplast"/>
    <property type="evidence" value="ECO:0007669"/>
    <property type="project" value="UniProtKB-SubCell"/>
</dbReference>
<dbReference type="GO" id="GO:0000036">
    <property type="term" value="F:acyl carrier activity"/>
    <property type="evidence" value="ECO:0007669"/>
    <property type="project" value="InterPro"/>
</dbReference>
<evidence type="ECO:0000259" key="17">
    <source>
        <dbReference type="PROSITE" id="PS51774"/>
    </source>
</evidence>
<proteinExistence type="inferred from homology"/>
<dbReference type="InterPro" id="IPR006162">
    <property type="entry name" value="Ppantetheine_attach_site"/>
</dbReference>
<evidence type="ECO:0000256" key="9">
    <source>
        <dbReference type="ARBA" id="ARBA00022832"/>
    </source>
</evidence>
<dbReference type="InterPro" id="IPR009081">
    <property type="entry name" value="PP-bd_ACP"/>
</dbReference>
<dbReference type="NCBIfam" id="TIGR00517">
    <property type="entry name" value="acyl_carrier"/>
    <property type="match status" value="1"/>
</dbReference>
<dbReference type="SMART" id="SM00823">
    <property type="entry name" value="PKS_PP"/>
    <property type="match status" value="1"/>
</dbReference>
<keyword evidence="10" id="KW-0809">Transit peptide</keyword>
<evidence type="ECO:0000256" key="4">
    <source>
        <dbReference type="ARBA" id="ARBA00022450"/>
    </source>
</evidence>
<gene>
    <name evidence="18" type="ORF">Syun_007794</name>
</gene>
<feature type="region of interest" description="Disordered" evidence="15">
    <location>
        <begin position="514"/>
        <end position="559"/>
    </location>
</feature>
<dbReference type="SUPFAM" id="SSF47336">
    <property type="entry name" value="ACP-like"/>
    <property type="match status" value="1"/>
</dbReference>
<dbReference type="InterPro" id="IPR011684">
    <property type="entry name" value="NAB"/>
</dbReference>
<dbReference type="EMBL" id="JBBNAF010000003">
    <property type="protein sequence ID" value="KAK9161453.1"/>
    <property type="molecule type" value="Genomic_DNA"/>
</dbReference>
<keyword evidence="9" id="KW-0276">Fatty acid metabolism</keyword>
<dbReference type="GO" id="GO:0003779">
    <property type="term" value="F:actin binding"/>
    <property type="evidence" value="ECO:0007669"/>
    <property type="project" value="InterPro"/>
</dbReference>
<evidence type="ECO:0000256" key="8">
    <source>
        <dbReference type="ARBA" id="ARBA00022640"/>
    </source>
</evidence>
<comment type="subcellular location">
    <subcellularLocation>
        <location evidence="2">Plastid</location>
        <location evidence="2">Chloroplast</location>
    </subcellularLocation>
</comment>
<keyword evidence="13 14" id="KW-0275">Fatty acid biosynthesis</keyword>
<dbReference type="PROSITE" id="PS51774">
    <property type="entry name" value="NAB"/>
    <property type="match status" value="1"/>
</dbReference>
<accession>A0AAP0PZ31</accession>
<evidence type="ECO:0000259" key="16">
    <source>
        <dbReference type="PROSITE" id="PS50075"/>
    </source>
</evidence>
<sequence>MAAVPGASLSVQSRCHNKTVEHGALRSSVEEAIDLPIATTRISSIKPVSISMQTKSFPSLRMQPRHFQVSCAAKPETVDKVISIVRKQLALPAESAVTGESKFAALGADSLDTVEIVMSLEEAFGITVEEENAQTIATVADAAEVIEKLVAENACIFSEMDVHRLLAKMYSGWVLGIFDSSTWANEGERMLQLDKPHSWWFDSDTGPRRSVWLQSTISDLDEKMKAMLRLIEEDGDSFAQRAEMFYKRRPELVTMVGDFYRMHRSLAEGFDQLKSEARNRLIKPFTPPIQARKLLKMEKLYDSYSRDSVHPEQDEHLHSYVGVEDEDYAESEVDDPEVDDPEQENDTNVHGIQMRYNDECGEDFDVDYSEQDHENPVAVEKFSSIHRDGEVLMLQAEVEKLKEENMILKEQLHDEYLGLIQEIEVAKLRGEMERLKEENMILKDEIETLKEENRAQKEKQESSNLIHESEAAKLRDEIVRLKVENVIHKDQLESSCLIHESEVAKLRDEIASLKSENKFREEREPDQSHGSINENEIAKAMDEVESGTSENMSSGGKRF</sequence>
<feature type="compositionally biased region" description="Polar residues" evidence="15">
    <location>
        <begin position="546"/>
        <end position="559"/>
    </location>
</feature>
<comment type="function">
    <text evidence="1 14">Carrier of the growing fatty acid chain in fatty acid biosynthesis.</text>
</comment>
<dbReference type="PROSITE" id="PS00012">
    <property type="entry name" value="PHOSPHOPANTETHEINE"/>
    <property type="match status" value="1"/>
</dbReference>
<evidence type="ECO:0000256" key="6">
    <source>
        <dbReference type="ARBA" id="ARBA00022528"/>
    </source>
</evidence>
<evidence type="ECO:0000256" key="14">
    <source>
        <dbReference type="RuleBase" id="RU000722"/>
    </source>
</evidence>
<comment type="similarity">
    <text evidence="3">Belongs to the acyl carrier protein (ACP) family.</text>
</comment>
<evidence type="ECO:0000256" key="12">
    <source>
        <dbReference type="ARBA" id="ARBA00023098"/>
    </source>
</evidence>
<reference evidence="18 19" key="1">
    <citation type="submission" date="2024-01" db="EMBL/GenBank/DDBJ databases">
        <title>Genome assemblies of Stephania.</title>
        <authorList>
            <person name="Yang L."/>
        </authorList>
    </citation>
    <scope>NUCLEOTIDE SEQUENCE [LARGE SCALE GENOMIC DNA]</scope>
    <source>
        <strain evidence="18">YNDBR</strain>
        <tissue evidence="18">Leaf</tissue>
    </source>
</reference>
<evidence type="ECO:0000256" key="15">
    <source>
        <dbReference type="SAM" id="MobiDB-lite"/>
    </source>
</evidence>
<keyword evidence="6" id="KW-0150">Chloroplast</keyword>
<evidence type="ECO:0000313" key="19">
    <source>
        <dbReference type="Proteomes" id="UP001420932"/>
    </source>
</evidence>
<feature type="compositionally biased region" description="Basic and acidic residues" evidence="15">
    <location>
        <begin position="514"/>
        <end position="527"/>
    </location>
</feature>
<keyword evidence="8" id="KW-0934">Plastid</keyword>
<dbReference type="AlphaFoldDB" id="A0AAP0PZ31"/>
<evidence type="ECO:0000313" key="18">
    <source>
        <dbReference type="EMBL" id="KAK9161453.1"/>
    </source>
</evidence>
<comment type="caution">
    <text evidence="18">The sequence shown here is derived from an EMBL/GenBank/DDBJ whole genome shotgun (WGS) entry which is preliminary data.</text>
</comment>
<dbReference type="InterPro" id="IPR036736">
    <property type="entry name" value="ACP-like_sf"/>
</dbReference>
<dbReference type="InterPro" id="IPR020806">
    <property type="entry name" value="PKS_PP-bd"/>
</dbReference>
<dbReference type="GO" id="GO:0031177">
    <property type="term" value="F:phosphopantetheine binding"/>
    <property type="evidence" value="ECO:0007669"/>
    <property type="project" value="InterPro"/>
</dbReference>
<evidence type="ECO:0000256" key="3">
    <source>
        <dbReference type="ARBA" id="ARBA00010930"/>
    </source>
</evidence>
<dbReference type="PANTHER" id="PTHR46153:SF20">
    <property type="entry name" value="ACYL CARRIER PROTEIN 2, CHLOROPLASTIC-RELATED"/>
    <property type="match status" value="1"/>
</dbReference>
<dbReference type="HAMAP" id="MF_01217">
    <property type="entry name" value="Acyl_carrier"/>
    <property type="match status" value="1"/>
</dbReference>
<feature type="domain" description="NAB" evidence="17">
    <location>
        <begin position="197"/>
        <end position="277"/>
    </location>
</feature>
<evidence type="ECO:0000256" key="7">
    <source>
        <dbReference type="ARBA" id="ARBA00022553"/>
    </source>
</evidence>
<evidence type="ECO:0000256" key="11">
    <source>
        <dbReference type="ARBA" id="ARBA00023054"/>
    </source>
</evidence>
<evidence type="ECO:0000256" key="13">
    <source>
        <dbReference type="ARBA" id="ARBA00023160"/>
    </source>
</evidence>
<dbReference type="PROSITE" id="PS50075">
    <property type="entry name" value="CARRIER"/>
    <property type="match status" value="1"/>
</dbReference>
<dbReference type="InterPro" id="IPR044813">
    <property type="entry name" value="ACP_chloroplastic"/>
</dbReference>
<protein>
    <recommendedName>
        <fullName evidence="14">Acyl carrier protein</fullName>
    </recommendedName>
</protein>
<dbReference type="Pfam" id="PF07765">
    <property type="entry name" value="KIP1"/>
    <property type="match status" value="1"/>
</dbReference>
<evidence type="ECO:0000256" key="2">
    <source>
        <dbReference type="ARBA" id="ARBA00004229"/>
    </source>
</evidence>
<keyword evidence="7" id="KW-0597">Phosphoprotein</keyword>
<evidence type="ECO:0000256" key="5">
    <source>
        <dbReference type="ARBA" id="ARBA00022516"/>
    </source>
</evidence>
<feature type="region of interest" description="Disordered" evidence="15">
    <location>
        <begin position="326"/>
        <end position="350"/>
    </location>
</feature>
<keyword evidence="4 14" id="KW-0596">Phosphopantetheine</keyword>
<keyword evidence="12" id="KW-0443">Lipid metabolism</keyword>